<protein>
    <submittedName>
        <fullName evidence="1">Uncharacterized protein</fullName>
    </submittedName>
</protein>
<dbReference type="EMBL" id="SNRW01023307">
    <property type="protein sequence ID" value="KAA6363119.1"/>
    <property type="molecule type" value="Genomic_DNA"/>
</dbReference>
<comment type="caution">
    <text evidence="1">The sequence shown here is derived from an EMBL/GenBank/DDBJ whole genome shotgun (WGS) entry which is preliminary data.</text>
</comment>
<evidence type="ECO:0000313" key="1">
    <source>
        <dbReference type="EMBL" id="KAA6363119.1"/>
    </source>
</evidence>
<reference evidence="1 2" key="1">
    <citation type="submission" date="2019-03" db="EMBL/GenBank/DDBJ databases">
        <title>Single cell metagenomics reveals metabolic interactions within the superorganism composed of flagellate Streblomastix strix and complex community of Bacteroidetes bacteria on its surface.</title>
        <authorList>
            <person name="Treitli S.C."/>
            <person name="Kolisko M."/>
            <person name="Husnik F."/>
            <person name="Keeling P."/>
            <person name="Hampl V."/>
        </authorList>
    </citation>
    <scope>NUCLEOTIDE SEQUENCE [LARGE SCALE GENOMIC DNA]</scope>
    <source>
        <strain evidence="1">ST1C</strain>
    </source>
</reference>
<organism evidence="1 2">
    <name type="scientific">Streblomastix strix</name>
    <dbReference type="NCBI Taxonomy" id="222440"/>
    <lineage>
        <taxon>Eukaryota</taxon>
        <taxon>Metamonada</taxon>
        <taxon>Preaxostyla</taxon>
        <taxon>Oxymonadida</taxon>
        <taxon>Streblomastigidae</taxon>
        <taxon>Streblomastix</taxon>
    </lineage>
</organism>
<accession>A0A5J4TYV6</accession>
<sequence>MNNLKDIKSSRLFNLHELAGEKLGKDKLFNMLSPLAQTEPLTISSLGAYESRDRINKFRS</sequence>
<name>A0A5J4TYV6_9EUKA</name>
<dbReference type="Proteomes" id="UP000324800">
    <property type="component" value="Unassembled WGS sequence"/>
</dbReference>
<dbReference type="AlphaFoldDB" id="A0A5J4TYV6"/>
<feature type="non-terminal residue" evidence="1">
    <location>
        <position position="60"/>
    </location>
</feature>
<gene>
    <name evidence="1" type="ORF">EZS28_041354</name>
</gene>
<proteinExistence type="predicted"/>
<evidence type="ECO:0000313" key="2">
    <source>
        <dbReference type="Proteomes" id="UP000324800"/>
    </source>
</evidence>